<gene>
    <name evidence="10" type="ORF">GCM10007320_13270</name>
</gene>
<dbReference type="Gene3D" id="1.10.287.130">
    <property type="match status" value="1"/>
</dbReference>
<dbReference type="EC" id="2.7.13.3" evidence="2"/>
<dbReference type="PRINTS" id="PR00344">
    <property type="entry name" value="BCTRLSENSOR"/>
</dbReference>
<evidence type="ECO:0000256" key="4">
    <source>
        <dbReference type="ARBA" id="ARBA00022679"/>
    </source>
</evidence>
<dbReference type="SUPFAM" id="SSF47384">
    <property type="entry name" value="Homodimeric domain of signal transducing histidine kinase"/>
    <property type="match status" value="1"/>
</dbReference>
<dbReference type="Pfam" id="PF02518">
    <property type="entry name" value="HATPase_c"/>
    <property type="match status" value="1"/>
</dbReference>
<keyword evidence="7" id="KW-0812">Transmembrane</keyword>
<feature type="transmembrane region" description="Helical" evidence="7">
    <location>
        <begin position="53"/>
        <end position="74"/>
    </location>
</feature>
<feature type="transmembrane region" description="Helical" evidence="7">
    <location>
        <begin position="20"/>
        <end position="46"/>
    </location>
</feature>
<evidence type="ECO:0000259" key="9">
    <source>
        <dbReference type="PROSITE" id="PS50110"/>
    </source>
</evidence>
<name>A0ABQ3FZ58_9BURK</name>
<feature type="transmembrane region" description="Helical" evidence="7">
    <location>
        <begin position="142"/>
        <end position="159"/>
    </location>
</feature>
<evidence type="ECO:0000256" key="6">
    <source>
        <dbReference type="PROSITE-ProRule" id="PRU00169"/>
    </source>
</evidence>
<dbReference type="InterPro" id="IPR003594">
    <property type="entry name" value="HATPase_dom"/>
</dbReference>
<dbReference type="Pfam" id="PF00072">
    <property type="entry name" value="Response_reg"/>
    <property type="match status" value="1"/>
</dbReference>
<evidence type="ECO:0000259" key="8">
    <source>
        <dbReference type="PROSITE" id="PS50109"/>
    </source>
</evidence>
<dbReference type="EMBL" id="BMYK01000003">
    <property type="protein sequence ID" value="GHC75317.1"/>
    <property type="molecule type" value="Genomic_DNA"/>
</dbReference>
<dbReference type="PROSITE" id="PS50110">
    <property type="entry name" value="RESPONSE_REGULATORY"/>
    <property type="match status" value="1"/>
</dbReference>
<dbReference type="SMART" id="SM00448">
    <property type="entry name" value="REC"/>
    <property type="match status" value="1"/>
</dbReference>
<dbReference type="GO" id="GO:0016301">
    <property type="term" value="F:kinase activity"/>
    <property type="evidence" value="ECO:0007669"/>
    <property type="project" value="UniProtKB-KW"/>
</dbReference>
<evidence type="ECO:0000256" key="3">
    <source>
        <dbReference type="ARBA" id="ARBA00022553"/>
    </source>
</evidence>
<feature type="domain" description="Response regulatory" evidence="9">
    <location>
        <begin position="464"/>
        <end position="584"/>
    </location>
</feature>
<dbReference type="SUPFAM" id="SSF55874">
    <property type="entry name" value="ATPase domain of HSP90 chaperone/DNA topoisomerase II/histidine kinase"/>
    <property type="match status" value="1"/>
</dbReference>
<evidence type="ECO:0000256" key="7">
    <source>
        <dbReference type="SAM" id="Phobius"/>
    </source>
</evidence>
<evidence type="ECO:0000313" key="10">
    <source>
        <dbReference type="EMBL" id="GHC75317.1"/>
    </source>
</evidence>
<dbReference type="InterPro" id="IPR003661">
    <property type="entry name" value="HisK_dim/P_dom"/>
</dbReference>
<organism evidence="10 11">
    <name type="scientific">Pseudorhodoferax aquiterrae</name>
    <dbReference type="NCBI Taxonomy" id="747304"/>
    <lineage>
        <taxon>Bacteria</taxon>
        <taxon>Pseudomonadati</taxon>
        <taxon>Pseudomonadota</taxon>
        <taxon>Betaproteobacteria</taxon>
        <taxon>Burkholderiales</taxon>
        <taxon>Comamonadaceae</taxon>
    </lineage>
</organism>
<dbReference type="PROSITE" id="PS50109">
    <property type="entry name" value="HIS_KIN"/>
    <property type="match status" value="1"/>
</dbReference>
<dbReference type="Gene3D" id="3.40.50.2300">
    <property type="match status" value="1"/>
</dbReference>
<comment type="caution">
    <text evidence="10">The sequence shown here is derived from an EMBL/GenBank/DDBJ whole genome shotgun (WGS) entry which is preliminary data.</text>
</comment>
<dbReference type="Gene3D" id="3.30.565.10">
    <property type="entry name" value="Histidine kinase-like ATPase, C-terminal domain"/>
    <property type="match status" value="1"/>
</dbReference>
<dbReference type="PANTHER" id="PTHR43047">
    <property type="entry name" value="TWO-COMPONENT HISTIDINE PROTEIN KINASE"/>
    <property type="match status" value="1"/>
</dbReference>
<reference evidence="11" key="1">
    <citation type="journal article" date="2019" name="Int. J. Syst. Evol. Microbiol.">
        <title>The Global Catalogue of Microorganisms (GCM) 10K type strain sequencing project: providing services to taxonomists for standard genome sequencing and annotation.</title>
        <authorList>
            <consortium name="The Broad Institute Genomics Platform"/>
            <consortium name="The Broad Institute Genome Sequencing Center for Infectious Disease"/>
            <person name="Wu L."/>
            <person name="Ma J."/>
        </authorList>
    </citation>
    <scope>NUCLEOTIDE SEQUENCE [LARGE SCALE GENOMIC DNA]</scope>
    <source>
        <strain evidence="11">KCTC 23314</strain>
    </source>
</reference>
<keyword evidence="7" id="KW-0472">Membrane</keyword>
<dbReference type="InterPro" id="IPR011006">
    <property type="entry name" value="CheY-like_superfamily"/>
</dbReference>
<dbReference type="InterPro" id="IPR004358">
    <property type="entry name" value="Sig_transdc_His_kin-like_C"/>
</dbReference>
<dbReference type="SMART" id="SM00387">
    <property type="entry name" value="HATPase_c"/>
    <property type="match status" value="1"/>
</dbReference>
<evidence type="ECO:0000256" key="2">
    <source>
        <dbReference type="ARBA" id="ARBA00012438"/>
    </source>
</evidence>
<dbReference type="Proteomes" id="UP000626210">
    <property type="component" value="Unassembled WGS sequence"/>
</dbReference>
<comment type="catalytic activity">
    <reaction evidence="1">
        <text>ATP + protein L-histidine = ADP + protein N-phospho-L-histidine.</text>
        <dbReference type="EC" id="2.7.13.3"/>
    </reaction>
</comment>
<keyword evidence="11" id="KW-1185">Reference proteome</keyword>
<dbReference type="Pfam" id="PF00512">
    <property type="entry name" value="HisKA"/>
    <property type="match status" value="1"/>
</dbReference>
<feature type="modified residue" description="4-aspartylphosphate" evidence="6">
    <location>
        <position position="518"/>
    </location>
</feature>
<proteinExistence type="predicted"/>
<feature type="transmembrane region" description="Helical" evidence="7">
    <location>
        <begin position="166"/>
        <end position="184"/>
    </location>
</feature>
<dbReference type="PANTHER" id="PTHR43047:SF9">
    <property type="entry name" value="HISTIDINE KINASE"/>
    <property type="match status" value="1"/>
</dbReference>
<feature type="domain" description="Histidine kinase" evidence="8">
    <location>
        <begin position="227"/>
        <end position="440"/>
    </location>
</feature>
<evidence type="ECO:0000256" key="1">
    <source>
        <dbReference type="ARBA" id="ARBA00000085"/>
    </source>
</evidence>
<evidence type="ECO:0000313" key="11">
    <source>
        <dbReference type="Proteomes" id="UP000626210"/>
    </source>
</evidence>
<dbReference type="CDD" id="cd00156">
    <property type="entry name" value="REC"/>
    <property type="match status" value="1"/>
</dbReference>
<keyword evidence="4" id="KW-0808">Transferase</keyword>
<accession>A0ABQ3FZ58</accession>
<protein>
    <recommendedName>
        <fullName evidence="2">histidine kinase</fullName>
        <ecNumber evidence="2">2.7.13.3</ecNumber>
    </recommendedName>
</protein>
<dbReference type="CDD" id="cd00082">
    <property type="entry name" value="HisKA"/>
    <property type="match status" value="1"/>
</dbReference>
<sequence>MPPAPPSASTDARVLREQVAALYATMPASTAIDVLLAWGLCALLYWQTRNAGILVWLGLHFIQVLRYPLIHAYFRDPQAAERSAFWARRHWRELLYYSITWGLAPWLFLPADSLPLTALMMLTMLGLCSGGVPSVAPRWPSVLAFVVPMTVGLITALAWRADTIHLFLAACAVLHVGATLHFAHAQHRLLTTALTTRFEKEALADALAHQVQITQQASEEKTRFFAAASHDLRQPLHAIALFGVVLERELQGHASQPHAQRLMRAVNALSGSLDTMLDVSQLDAGVVPAQPQAVPLRSVLLAVQALAATRAEARALQLRVRTTPLWVRTDPQLLQRLLANLVENAIKYTPTGGVLVLARARGAEVWLDVVDTGVGIAPEHHERVFQEFYQVHNPGRDRAQGLGIGLSIVRRLSRLLDHPVALHSRPGRGSRFRVRLPLAQAPAQLPTPAAAPAGALAAATLPRHVLLLDDEADITDALAAFLRGEGIATASARDEHEAMQQLERATAAGQPFDALLCDYRLADGADGLDAALRLQAHAGNTPGLLLITGETAPERLQRVHDSGVPVLFKPVQPERLLQALAELSTTSAGPAPSPR</sequence>
<dbReference type="SUPFAM" id="SSF52172">
    <property type="entry name" value="CheY-like"/>
    <property type="match status" value="1"/>
</dbReference>
<dbReference type="InterPro" id="IPR036890">
    <property type="entry name" value="HATPase_C_sf"/>
</dbReference>
<dbReference type="InterPro" id="IPR005467">
    <property type="entry name" value="His_kinase_dom"/>
</dbReference>
<dbReference type="SMART" id="SM00388">
    <property type="entry name" value="HisKA"/>
    <property type="match status" value="1"/>
</dbReference>
<dbReference type="InterPro" id="IPR036097">
    <property type="entry name" value="HisK_dim/P_sf"/>
</dbReference>
<evidence type="ECO:0000256" key="5">
    <source>
        <dbReference type="ARBA" id="ARBA00022777"/>
    </source>
</evidence>
<keyword evidence="3 6" id="KW-0597">Phosphoprotein</keyword>
<keyword evidence="7" id="KW-1133">Transmembrane helix</keyword>
<dbReference type="RefSeq" id="WP_189686167.1">
    <property type="nucleotide sequence ID" value="NZ_BMYK01000003.1"/>
</dbReference>
<keyword evidence="5 10" id="KW-0418">Kinase</keyword>
<feature type="transmembrane region" description="Helical" evidence="7">
    <location>
        <begin position="94"/>
        <end position="111"/>
    </location>
</feature>
<dbReference type="InterPro" id="IPR001789">
    <property type="entry name" value="Sig_transdc_resp-reg_receiver"/>
</dbReference>